<comment type="caution">
    <text evidence="2">The sequence shown here is derived from an EMBL/GenBank/DDBJ whole genome shotgun (WGS) entry which is preliminary data.</text>
</comment>
<dbReference type="Gene3D" id="1.10.510.10">
    <property type="entry name" value="Transferase(Phosphotransferase) domain 1"/>
    <property type="match status" value="1"/>
</dbReference>
<dbReference type="Proteomes" id="UP001632037">
    <property type="component" value="Unassembled WGS sequence"/>
</dbReference>
<gene>
    <name evidence="2" type="ORF">V7S43_014515</name>
</gene>
<organism evidence="2 3">
    <name type="scientific">Phytophthora oleae</name>
    <dbReference type="NCBI Taxonomy" id="2107226"/>
    <lineage>
        <taxon>Eukaryota</taxon>
        <taxon>Sar</taxon>
        <taxon>Stramenopiles</taxon>
        <taxon>Oomycota</taxon>
        <taxon>Peronosporomycetes</taxon>
        <taxon>Peronosporales</taxon>
        <taxon>Peronosporaceae</taxon>
        <taxon>Phytophthora</taxon>
    </lineage>
</organism>
<dbReference type="InterPro" id="IPR008271">
    <property type="entry name" value="Ser/Thr_kinase_AS"/>
</dbReference>
<dbReference type="PANTHER" id="PTHR44329:SF214">
    <property type="entry name" value="PROTEIN KINASE DOMAIN-CONTAINING PROTEIN"/>
    <property type="match status" value="1"/>
</dbReference>
<dbReference type="EMBL" id="JBIMZQ010000041">
    <property type="protein sequence ID" value="KAL3660361.1"/>
    <property type="molecule type" value="Genomic_DNA"/>
</dbReference>
<dbReference type="PROSITE" id="PS50011">
    <property type="entry name" value="PROTEIN_KINASE_DOM"/>
    <property type="match status" value="1"/>
</dbReference>
<reference evidence="2 3" key="1">
    <citation type="submission" date="2024-09" db="EMBL/GenBank/DDBJ databases">
        <title>Genome sequencing and assembly of Phytophthora oleae, isolate VK10A, causative agent of rot of olive drupes.</title>
        <authorList>
            <person name="Conti Taguali S."/>
            <person name="Riolo M."/>
            <person name="La Spada F."/>
            <person name="Cacciola S.O."/>
            <person name="Dionisio G."/>
        </authorList>
    </citation>
    <scope>NUCLEOTIDE SEQUENCE [LARGE SCALE GENOMIC DNA]</scope>
    <source>
        <strain evidence="2 3">VK10A</strain>
    </source>
</reference>
<evidence type="ECO:0000313" key="3">
    <source>
        <dbReference type="Proteomes" id="UP001632037"/>
    </source>
</evidence>
<name>A0ABD3F1S2_9STRA</name>
<accession>A0ABD3F1S2</accession>
<evidence type="ECO:0000259" key="1">
    <source>
        <dbReference type="PROSITE" id="PS50011"/>
    </source>
</evidence>
<dbReference type="Gene3D" id="3.30.200.20">
    <property type="entry name" value="Phosphorylase Kinase, domain 1"/>
    <property type="match status" value="1"/>
</dbReference>
<dbReference type="InterPro" id="IPR051681">
    <property type="entry name" value="Ser/Thr_Kinases-Pseudokinases"/>
</dbReference>
<keyword evidence="3" id="KW-1185">Reference proteome</keyword>
<dbReference type="Pfam" id="PF07714">
    <property type="entry name" value="PK_Tyr_Ser-Thr"/>
    <property type="match status" value="1"/>
</dbReference>
<dbReference type="SMART" id="SM00220">
    <property type="entry name" value="S_TKc"/>
    <property type="match status" value="1"/>
</dbReference>
<dbReference type="InterPro" id="IPR000719">
    <property type="entry name" value="Prot_kinase_dom"/>
</dbReference>
<sequence length="264" mass="29033">MPALNELDSEDDQTEAAALLAFEARNQGDGGDAFTGVGAPQLSSTLLPKWFIPSYEVELGHHIATGSFGPVYEGKWLGADVAVKFIMTDQRNDENRKQFLREVDLWFSLSDKHLIRLYGACHVGQPFFVCERAIKGTLQKVLQTEKSLRRKWRYIHEAALGLQHLHDHGIIHGDLKGNNILVGDDGTAKLCDFRFASLASSSPKQLTDTEIDALGAVRWKAPECLLGSGPTFASDIYSFGMCIIELLTGQYPWGATLPDVAVNG</sequence>
<dbReference type="PANTHER" id="PTHR44329">
    <property type="entry name" value="SERINE/THREONINE-PROTEIN KINASE TNNI3K-RELATED"/>
    <property type="match status" value="1"/>
</dbReference>
<feature type="domain" description="Protein kinase" evidence="1">
    <location>
        <begin position="57"/>
        <end position="264"/>
    </location>
</feature>
<dbReference type="InterPro" id="IPR001245">
    <property type="entry name" value="Ser-Thr/Tyr_kinase_cat_dom"/>
</dbReference>
<proteinExistence type="predicted"/>
<protein>
    <recommendedName>
        <fullName evidence="1">Protein kinase domain-containing protein</fullName>
    </recommendedName>
</protein>
<dbReference type="PROSITE" id="PS00108">
    <property type="entry name" value="PROTEIN_KINASE_ST"/>
    <property type="match status" value="1"/>
</dbReference>
<dbReference type="SUPFAM" id="SSF56112">
    <property type="entry name" value="Protein kinase-like (PK-like)"/>
    <property type="match status" value="1"/>
</dbReference>
<dbReference type="AlphaFoldDB" id="A0ABD3F1S2"/>
<dbReference type="InterPro" id="IPR011009">
    <property type="entry name" value="Kinase-like_dom_sf"/>
</dbReference>
<evidence type="ECO:0000313" key="2">
    <source>
        <dbReference type="EMBL" id="KAL3660361.1"/>
    </source>
</evidence>